<protein>
    <submittedName>
        <fullName evidence="4">Flagellar hook-length control protein FliK</fullName>
    </submittedName>
</protein>
<gene>
    <name evidence="4" type="ORF">MuYL_3596</name>
</gene>
<reference evidence="4 5" key="1">
    <citation type="submission" date="2017-08" db="EMBL/GenBank/DDBJ databases">
        <title>Complete genome sequence of Mucilaginibacter sp. strain BJC16-A31.</title>
        <authorList>
            <consortium name="Henan University of Science and Technology"/>
            <person name="You X."/>
        </authorList>
    </citation>
    <scope>NUCLEOTIDE SEQUENCE [LARGE SCALE GENOMIC DNA]</scope>
    <source>
        <strain evidence="4 5">BJC16-A31</strain>
    </source>
</reference>
<comment type="similarity">
    <text evidence="1">Belongs to the ice-binding protein family.</text>
</comment>
<dbReference type="AlphaFoldDB" id="A0A223P0W2"/>
<evidence type="ECO:0000256" key="3">
    <source>
        <dbReference type="SAM" id="Phobius"/>
    </source>
</evidence>
<name>A0A223P0W2_9SPHI</name>
<evidence type="ECO:0000256" key="2">
    <source>
        <dbReference type="ARBA" id="ARBA00022729"/>
    </source>
</evidence>
<keyword evidence="4" id="KW-0282">Flagellum</keyword>
<dbReference type="OrthoDB" id="2082707at2"/>
<dbReference type="Proteomes" id="UP000215002">
    <property type="component" value="Chromosome"/>
</dbReference>
<keyword evidence="4" id="KW-0969">Cilium</keyword>
<accession>A0A223P0W2</accession>
<evidence type="ECO:0000313" key="4">
    <source>
        <dbReference type="EMBL" id="ASU35481.1"/>
    </source>
</evidence>
<dbReference type="RefSeq" id="WP_094571656.1">
    <property type="nucleotide sequence ID" value="NZ_CP022743.1"/>
</dbReference>
<keyword evidence="4" id="KW-0966">Cell projection</keyword>
<keyword evidence="3" id="KW-1133">Transmembrane helix</keyword>
<dbReference type="KEGG" id="muc:MuYL_3596"/>
<evidence type="ECO:0000313" key="5">
    <source>
        <dbReference type="Proteomes" id="UP000215002"/>
    </source>
</evidence>
<keyword evidence="3" id="KW-0812">Transmembrane</keyword>
<sequence length="294" mass="30346">MSKNRHLIENSIQGFHARSNFKVLVPVCSIVLLLFVLTTACNKESSNPSPDVSLSANQALSATAVNASSSISPAPLNLRTAGNFTILSETGISTTGVTAIKGDIGVSPISSTAITGFGLVMDATNQFSATPIVTGKVYGPNYAPPTPSKMTTAVSDMKTAFTTANGLIFPAPIVQKYAGNISGQTLHPGLYKWSTGVLITNVGVVLSGGPNDVWVFQIAQNLTVNNGATITLKGGAQAKNIFWVVSGKATLGTTVNFSGNILSKTLISLNTGAKVTGKLLAQTAVTLIANTVHP</sequence>
<dbReference type="Pfam" id="PF11999">
    <property type="entry name" value="Ice_binding"/>
    <property type="match status" value="1"/>
</dbReference>
<dbReference type="EMBL" id="CP022743">
    <property type="protein sequence ID" value="ASU35481.1"/>
    <property type="molecule type" value="Genomic_DNA"/>
</dbReference>
<proteinExistence type="inferred from homology"/>
<keyword evidence="3" id="KW-0472">Membrane</keyword>
<keyword evidence="5" id="KW-1185">Reference proteome</keyword>
<dbReference type="InterPro" id="IPR021884">
    <property type="entry name" value="Ice-bd_prot"/>
</dbReference>
<organism evidence="4 5">
    <name type="scientific">Mucilaginibacter xinganensis</name>
    <dbReference type="NCBI Taxonomy" id="1234841"/>
    <lineage>
        <taxon>Bacteria</taxon>
        <taxon>Pseudomonadati</taxon>
        <taxon>Bacteroidota</taxon>
        <taxon>Sphingobacteriia</taxon>
        <taxon>Sphingobacteriales</taxon>
        <taxon>Sphingobacteriaceae</taxon>
        <taxon>Mucilaginibacter</taxon>
    </lineage>
</organism>
<keyword evidence="2" id="KW-0732">Signal</keyword>
<feature type="transmembrane region" description="Helical" evidence="3">
    <location>
        <begin position="21"/>
        <end position="40"/>
    </location>
</feature>
<evidence type="ECO:0000256" key="1">
    <source>
        <dbReference type="ARBA" id="ARBA00005445"/>
    </source>
</evidence>